<feature type="compositionally biased region" description="Polar residues" evidence="2">
    <location>
        <begin position="944"/>
        <end position="954"/>
    </location>
</feature>
<feature type="coiled-coil region" evidence="1">
    <location>
        <begin position="215"/>
        <end position="277"/>
    </location>
</feature>
<feature type="region of interest" description="Disordered" evidence="2">
    <location>
        <begin position="1266"/>
        <end position="1315"/>
    </location>
</feature>
<dbReference type="Proteomes" id="UP000225706">
    <property type="component" value="Unassembled WGS sequence"/>
</dbReference>
<dbReference type="EMBL" id="LSMT01000140">
    <property type="protein sequence ID" value="PFX25843.1"/>
    <property type="molecule type" value="Genomic_DNA"/>
</dbReference>
<feature type="compositionally biased region" description="Polar residues" evidence="2">
    <location>
        <begin position="1295"/>
        <end position="1315"/>
    </location>
</feature>
<feature type="region of interest" description="Disordered" evidence="2">
    <location>
        <begin position="1221"/>
        <end position="1246"/>
    </location>
</feature>
<feature type="compositionally biased region" description="Polar residues" evidence="2">
    <location>
        <begin position="1187"/>
        <end position="1204"/>
    </location>
</feature>
<name>A0A2B4S9Y2_STYPI</name>
<organism evidence="3 4">
    <name type="scientific">Stylophora pistillata</name>
    <name type="common">Smooth cauliflower coral</name>
    <dbReference type="NCBI Taxonomy" id="50429"/>
    <lineage>
        <taxon>Eukaryota</taxon>
        <taxon>Metazoa</taxon>
        <taxon>Cnidaria</taxon>
        <taxon>Anthozoa</taxon>
        <taxon>Hexacorallia</taxon>
        <taxon>Scleractinia</taxon>
        <taxon>Astrocoeniina</taxon>
        <taxon>Pocilloporidae</taxon>
        <taxon>Stylophora</taxon>
    </lineage>
</organism>
<feature type="compositionally biased region" description="Polar residues" evidence="2">
    <location>
        <begin position="734"/>
        <end position="746"/>
    </location>
</feature>
<feature type="compositionally biased region" description="Basic and acidic residues" evidence="2">
    <location>
        <begin position="1"/>
        <end position="10"/>
    </location>
</feature>
<feature type="compositionally biased region" description="Polar residues" evidence="2">
    <location>
        <begin position="446"/>
        <end position="459"/>
    </location>
</feature>
<gene>
    <name evidence="3" type="ORF">AWC38_SpisGene9503</name>
</gene>
<feature type="region of interest" description="Disordered" evidence="2">
    <location>
        <begin position="640"/>
        <end position="746"/>
    </location>
</feature>
<proteinExistence type="predicted"/>
<protein>
    <submittedName>
        <fullName evidence="3">Centrosomal protein KIAA1731-like protein</fullName>
    </submittedName>
</protein>
<keyword evidence="4" id="KW-1185">Reference proteome</keyword>
<feature type="region of interest" description="Disordered" evidence="2">
    <location>
        <begin position="932"/>
        <end position="967"/>
    </location>
</feature>
<feature type="region of interest" description="Disordered" evidence="2">
    <location>
        <begin position="1185"/>
        <end position="1209"/>
    </location>
</feature>
<feature type="compositionally biased region" description="Polar residues" evidence="2">
    <location>
        <begin position="346"/>
        <end position="356"/>
    </location>
</feature>
<feature type="region of interest" description="Disordered" evidence="2">
    <location>
        <begin position="604"/>
        <end position="623"/>
    </location>
</feature>
<feature type="compositionally biased region" description="Basic and acidic residues" evidence="2">
    <location>
        <begin position="173"/>
        <end position="192"/>
    </location>
</feature>
<evidence type="ECO:0000256" key="1">
    <source>
        <dbReference type="SAM" id="Coils"/>
    </source>
</evidence>
<feature type="compositionally biased region" description="Low complexity" evidence="2">
    <location>
        <begin position="1266"/>
        <end position="1294"/>
    </location>
</feature>
<dbReference type="OrthoDB" id="5977325at2759"/>
<feature type="compositionally biased region" description="Low complexity" evidence="2">
    <location>
        <begin position="1088"/>
        <end position="1099"/>
    </location>
</feature>
<feature type="region of interest" description="Disordered" evidence="2">
    <location>
        <begin position="1"/>
        <end position="45"/>
    </location>
</feature>
<feature type="compositionally biased region" description="Polar residues" evidence="2">
    <location>
        <begin position="667"/>
        <end position="683"/>
    </location>
</feature>
<feature type="region of interest" description="Disordered" evidence="2">
    <location>
        <begin position="343"/>
        <end position="521"/>
    </location>
</feature>
<feature type="coiled-coil region" evidence="1">
    <location>
        <begin position="546"/>
        <end position="589"/>
    </location>
</feature>
<feature type="region of interest" description="Disordered" evidence="2">
    <location>
        <begin position="1031"/>
        <end position="1071"/>
    </location>
</feature>
<evidence type="ECO:0000313" key="3">
    <source>
        <dbReference type="EMBL" id="PFX25843.1"/>
    </source>
</evidence>
<feature type="compositionally biased region" description="Basic and acidic residues" evidence="2">
    <location>
        <begin position="696"/>
        <end position="721"/>
    </location>
</feature>
<sequence length="1315" mass="144172">MKKQGNEGRKLLKPSPNEEANILQNEREKRKKQRLKQIREQEKAFSRKVLKDARKRQNIELKELTCHLKDQWKIAQEKRKSDLEKKYQENAADFGLGHRTASEDQTNYSKPEMTKEERQRALERYEKAVEQLMYERAKMTQSERERTKARQLALKIERQRAARVAALPPTVDPLKDLSQEKDQPPSDKKKFDNYSTSRFHLKPTVLVERDMDPSQEDAREAAKDEEEKIRIIMEEVQRGKAEQTEKARLRHKHALAQLQLEEDHKRLMEELDSLERCDRQRRQEAVARIPVRIFQPPHKRLEDAEDRQRDLEQAFEDMYMMHTDYTGDLTVALEPPEHLRPASADSLLSESDQGSAESVGAKKPPQPPDAVVPDESSEGVGHGAEPEAGPEIAPSGHGAPKGPSEGVPPADPLRRLLKRIERQRDQWKERQPPEGRQPPSAAETGIPQSAAATVLPQRTQEFRIPDTIPFSTTPEQFPEAEFSGEEEATETGKFDEAEMETGQPRPEIGHELDRVNPPASGARTLLHPLEAAQRSRTTTTMPTAQLSQQEALLEQQKLKLQLQQQNLLQQQLEQQLQDYQRQLADIYGHVDMDEGLSVPDQRSTLEEPFTHSPPYDSDPFLTNTTLEGVEDTEGKSFHVQASHNSVPQTEGPKSPSTGGSPLLSDALESSTLGSVTSDESGMSSDLRRTLQAAHLTAEKAAHFRTTERDILKKPDQGHLDDFPSNGGQMYLGTDTVSGGASSPQSEELVNVSTPSTLSLSVTLSSDLSVTAAASHTSHTGHVLLDTRGVFPPTFQGWSRYSDIRDTTRIAAATSLLNKTKASQGIGFSQPSSASVQQFSVLSSRTEPSTHFSRAVAPPVLSSGLATNIPGTLPSAIVTSSSSIESTTPKMSAFQHTQSGYSPGYVDFYQQKMEEEQQLFETQRNRVQRHSDLCKKTNPGGLGSDTYQDGGSASKSAPPIKPFTKTSPSLWEKPVRAHTYLGRNTGYTNKENVGFRANSSAFMGQDRLQAISERLGAFEKTMTTAANSAVVTSSSYSQKPLSTSREWSHGSGTEYLSLPHESEGQDARGSIGSTFSTLSELTEMMTRLTSTSDESESTSSKAQGASGALEVHSFSTHGRQVGYVPGRASIKGPGSSISQPSLTTFERNINLRGLSGEGRSASSTVSTLATTAPLNSALTRVAFEKRTTSSGTVEQPLNSQGSRLTRGSDGKQWFVLSRSHTLSSGGGMLEKDGGIPEEGGADNVFSDANEGKSHLLCGAETGSVASISSGSLSSTTMHSGTTEEPNETSPTNSEPQGPTHSMVFSTSLETPGDSSP</sequence>
<feature type="region of interest" description="Disordered" evidence="2">
    <location>
        <begin position="1086"/>
        <end position="1108"/>
    </location>
</feature>
<accession>A0A2B4S9Y2</accession>
<feature type="region of interest" description="Disordered" evidence="2">
    <location>
        <begin position="91"/>
        <end position="118"/>
    </location>
</feature>
<feature type="compositionally biased region" description="Basic and acidic residues" evidence="2">
    <location>
        <begin position="412"/>
        <end position="433"/>
    </location>
</feature>
<evidence type="ECO:0000313" key="4">
    <source>
        <dbReference type="Proteomes" id="UP000225706"/>
    </source>
</evidence>
<reference evidence="4" key="1">
    <citation type="journal article" date="2017" name="bioRxiv">
        <title>Comparative analysis of the genomes of Stylophora pistillata and Acropora digitifera provides evidence for extensive differences between species of corals.</title>
        <authorList>
            <person name="Voolstra C.R."/>
            <person name="Li Y."/>
            <person name="Liew Y.J."/>
            <person name="Baumgarten S."/>
            <person name="Zoccola D."/>
            <person name="Flot J.-F."/>
            <person name="Tambutte S."/>
            <person name="Allemand D."/>
            <person name="Aranda M."/>
        </authorList>
    </citation>
    <scope>NUCLEOTIDE SEQUENCE [LARGE SCALE GENOMIC DNA]</scope>
</reference>
<comment type="caution">
    <text evidence="3">The sequence shown here is derived from an EMBL/GenBank/DDBJ whole genome shotgun (WGS) entry which is preliminary data.</text>
</comment>
<feature type="region of interest" description="Disordered" evidence="2">
    <location>
        <begin position="164"/>
        <end position="193"/>
    </location>
</feature>
<keyword evidence="1" id="KW-0175">Coiled coil</keyword>
<evidence type="ECO:0000256" key="2">
    <source>
        <dbReference type="SAM" id="MobiDB-lite"/>
    </source>
</evidence>